<dbReference type="SUPFAM" id="SSF48403">
    <property type="entry name" value="Ankyrin repeat"/>
    <property type="match status" value="1"/>
</dbReference>
<sequence>MVRELSESTQKLFDAIDNANLEGFKQAMAEGADVNAFDQEGMTPLMSIANACAVSGDVQPTLEKMAKLLIQNRSIDINTQSKQVISEEQWQYTDDFQGVVSSRFRPTDRMRKDTALHIACQVGARGIVKILLTHPDVKIDVKNCEDKSPLGCVTRAFEKTIELGFEKAQKGKELLTALSDENIYQAKRLLNEELNPSCWKRNQDGEIETPLSLIIKSYAQIITKDKEEVLTKLLKHKDLDFSFEQFVQELVDEFESTEAQLTEKDKEEVLTKLLKHKDLDFSFEQFVQELVNELESTEAQLAEKEKRIDDLTEEV</sequence>
<keyword evidence="1" id="KW-0677">Repeat</keyword>
<name>A0A7M3U2K4_9RICK</name>
<accession>A0A7M3U2K4</accession>
<evidence type="ECO:0000256" key="2">
    <source>
        <dbReference type="ARBA" id="ARBA00023043"/>
    </source>
</evidence>
<reference evidence="4 5" key="1">
    <citation type="submission" date="2020-09" db="EMBL/GenBank/DDBJ databases">
        <title>An Earliest Endosymbiont, Wolbachia massiliensis sp. nov., Strain PL13 From the Bed Bug (Cimex hemipterius), Type strain of a New supergroup T.</title>
        <authorList>
            <person name="Laidoudi Y."/>
            <person name="Levasseur A."/>
            <person name="Medkour H."/>
            <person name="Maaloum M."/>
            <person name="BenKhedher M."/>
            <person name="Sambou M."/>
            <person name="Bassene H."/>
            <person name="Davoust B."/>
            <person name="Fenollar F."/>
            <person name="Raoult D."/>
            <person name="Mediannikov O."/>
        </authorList>
    </citation>
    <scope>NUCLEOTIDE SEQUENCE [LARGE SCALE GENOMIC DNA]</scope>
    <source>
        <strain evidence="4 5">PL13</strain>
    </source>
</reference>
<feature type="coiled-coil region" evidence="3">
    <location>
        <begin position="247"/>
        <end position="314"/>
    </location>
</feature>
<dbReference type="EMBL" id="CP061738">
    <property type="protein sequence ID" value="QOD38639.1"/>
    <property type="molecule type" value="Genomic_DNA"/>
</dbReference>
<dbReference type="SMART" id="SM00248">
    <property type="entry name" value="ANK"/>
    <property type="match status" value="2"/>
</dbReference>
<gene>
    <name evidence="4" type="ORF">ID128_02080</name>
</gene>
<dbReference type="Gene3D" id="1.25.40.20">
    <property type="entry name" value="Ankyrin repeat-containing domain"/>
    <property type="match status" value="1"/>
</dbReference>
<dbReference type="PANTHER" id="PTHR24126">
    <property type="entry name" value="ANKYRIN REPEAT, PH AND SEC7 DOMAIN CONTAINING PROTEIN SECG-RELATED"/>
    <property type="match status" value="1"/>
</dbReference>
<keyword evidence="2" id="KW-0040">ANK repeat</keyword>
<keyword evidence="5" id="KW-1185">Reference proteome</keyword>
<evidence type="ECO:0000313" key="5">
    <source>
        <dbReference type="Proteomes" id="UP000516514"/>
    </source>
</evidence>
<evidence type="ECO:0000256" key="1">
    <source>
        <dbReference type="ARBA" id="ARBA00022737"/>
    </source>
</evidence>
<dbReference type="Pfam" id="PF12796">
    <property type="entry name" value="Ank_2"/>
    <property type="match status" value="1"/>
</dbReference>
<dbReference type="AlphaFoldDB" id="A0A7M3U2K4"/>
<dbReference type="RefSeq" id="WP_191111400.1">
    <property type="nucleotide sequence ID" value="NZ_CP061738.1"/>
</dbReference>
<evidence type="ECO:0000256" key="3">
    <source>
        <dbReference type="SAM" id="Coils"/>
    </source>
</evidence>
<keyword evidence="3" id="KW-0175">Coiled coil</keyword>
<dbReference type="Proteomes" id="UP000516514">
    <property type="component" value="Chromosome"/>
</dbReference>
<organism evidence="4 5">
    <name type="scientific">Candidatus Wolbachia massiliensis</name>
    <dbReference type="NCBI Taxonomy" id="1845000"/>
    <lineage>
        <taxon>Bacteria</taxon>
        <taxon>Pseudomonadati</taxon>
        <taxon>Pseudomonadota</taxon>
        <taxon>Alphaproteobacteria</taxon>
        <taxon>Rickettsiales</taxon>
        <taxon>Anaplasmataceae</taxon>
        <taxon>Wolbachieae</taxon>
        <taxon>Wolbachia</taxon>
    </lineage>
</organism>
<dbReference type="InterPro" id="IPR036770">
    <property type="entry name" value="Ankyrin_rpt-contain_sf"/>
</dbReference>
<dbReference type="InterPro" id="IPR002110">
    <property type="entry name" value="Ankyrin_rpt"/>
</dbReference>
<dbReference type="KEGG" id="wms:ID128_02080"/>
<proteinExistence type="predicted"/>
<protein>
    <submittedName>
        <fullName evidence="4">Ankyrin repeat domain-containing protein</fullName>
    </submittedName>
</protein>
<evidence type="ECO:0000313" key="4">
    <source>
        <dbReference type="EMBL" id="QOD38639.1"/>
    </source>
</evidence>